<dbReference type="OrthoDB" id="5912008at2759"/>
<sequence>MAIFPATRFADLLINRRACCCKDFREEDPLLGNCISSLYADQADRFAL</sequence>
<reference evidence="1 2" key="1">
    <citation type="submission" date="2015-01" db="EMBL/GenBank/DDBJ databases">
        <title>Evolution of Trichinella species and genotypes.</title>
        <authorList>
            <person name="Korhonen P.K."/>
            <person name="Edoardo P."/>
            <person name="Giuseppe L.R."/>
            <person name="Gasser R.B."/>
        </authorList>
    </citation>
    <scope>NUCLEOTIDE SEQUENCE [LARGE SCALE GENOMIC DNA]</scope>
    <source>
        <strain evidence="1">ISS3</strain>
    </source>
</reference>
<dbReference type="Proteomes" id="UP000054776">
    <property type="component" value="Unassembled WGS sequence"/>
</dbReference>
<comment type="caution">
    <text evidence="1">The sequence shown here is derived from an EMBL/GenBank/DDBJ whole genome shotgun (WGS) entry which is preliminary data.</text>
</comment>
<organism evidence="1 2">
    <name type="scientific">Trichinella spiralis</name>
    <name type="common">Trichina worm</name>
    <dbReference type="NCBI Taxonomy" id="6334"/>
    <lineage>
        <taxon>Eukaryota</taxon>
        <taxon>Metazoa</taxon>
        <taxon>Ecdysozoa</taxon>
        <taxon>Nematoda</taxon>
        <taxon>Enoplea</taxon>
        <taxon>Dorylaimia</taxon>
        <taxon>Trichinellida</taxon>
        <taxon>Trichinellidae</taxon>
        <taxon>Trichinella</taxon>
    </lineage>
</organism>
<gene>
    <name evidence="1" type="ORF">T01_4158</name>
</gene>
<dbReference type="InParanoid" id="A0A0V1AZX6"/>
<protein>
    <submittedName>
        <fullName evidence="1">Uncharacterized protein</fullName>
    </submittedName>
</protein>
<evidence type="ECO:0000313" key="2">
    <source>
        <dbReference type="Proteomes" id="UP000054776"/>
    </source>
</evidence>
<name>A0A0V1AZX6_TRISP</name>
<dbReference type="AlphaFoldDB" id="A0A0V1AZX6"/>
<keyword evidence="2" id="KW-1185">Reference proteome</keyword>
<evidence type="ECO:0000313" key="1">
    <source>
        <dbReference type="EMBL" id="KRY30266.1"/>
    </source>
</evidence>
<dbReference type="EMBL" id="JYDH01000146">
    <property type="protein sequence ID" value="KRY30266.1"/>
    <property type="molecule type" value="Genomic_DNA"/>
</dbReference>
<proteinExistence type="predicted"/>
<accession>A0A0V1AZX6</accession>